<organism evidence="1">
    <name type="scientific">marine sediment metagenome</name>
    <dbReference type="NCBI Taxonomy" id="412755"/>
    <lineage>
        <taxon>unclassified sequences</taxon>
        <taxon>metagenomes</taxon>
        <taxon>ecological metagenomes</taxon>
    </lineage>
</organism>
<protein>
    <submittedName>
        <fullName evidence="1">Uncharacterized protein</fullName>
    </submittedName>
</protein>
<dbReference type="AlphaFoldDB" id="X0ZYE1"/>
<proteinExistence type="predicted"/>
<feature type="non-terminal residue" evidence="1">
    <location>
        <position position="1"/>
    </location>
</feature>
<accession>X0ZYE1</accession>
<dbReference type="EMBL" id="BARS01051057">
    <property type="protein sequence ID" value="GAG53046.1"/>
    <property type="molecule type" value="Genomic_DNA"/>
</dbReference>
<reference evidence="1" key="1">
    <citation type="journal article" date="2014" name="Front. Microbiol.">
        <title>High frequency of phylogenetically diverse reductive dehalogenase-homologous genes in deep subseafloor sedimentary metagenomes.</title>
        <authorList>
            <person name="Kawai M."/>
            <person name="Futagami T."/>
            <person name="Toyoda A."/>
            <person name="Takaki Y."/>
            <person name="Nishi S."/>
            <person name="Hori S."/>
            <person name="Arai W."/>
            <person name="Tsubouchi T."/>
            <person name="Morono Y."/>
            <person name="Uchiyama I."/>
            <person name="Ito T."/>
            <person name="Fujiyama A."/>
            <person name="Inagaki F."/>
            <person name="Takami H."/>
        </authorList>
    </citation>
    <scope>NUCLEOTIDE SEQUENCE</scope>
    <source>
        <strain evidence="1">Expedition CK06-06</strain>
    </source>
</reference>
<evidence type="ECO:0000313" key="1">
    <source>
        <dbReference type="EMBL" id="GAG53046.1"/>
    </source>
</evidence>
<name>X0ZYE1_9ZZZZ</name>
<sequence length="114" mass="12686">PGNSCSVIVRPSVQFEGTSVDGTRFKKADLGELILDVNYIITTPPPGWIPGEDIFVSGPLVNQWPQAWQIGPYICLIDEDTKFGEKKENHFAECDGVMLEYPYIKAEKLKVDNG</sequence>
<gene>
    <name evidence="1" type="ORF">S01H1_76107</name>
</gene>
<comment type="caution">
    <text evidence="1">The sequence shown here is derived from an EMBL/GenBank/DDBJ whole genome shotgun (WGS) entry which is preliminary data.</text>
</comment>